<dbReference type="EMBL" id="DYDO01000012">
    <property type="protein sequence ID" value="DBA15098.1"/>
    <property type="molecule type" value="Genomic_DNA"/>
</dbReference>
<accession>A0AAV2ZYP9</accession>
<name>A0AAV2ZYP9_PYXAD</name>
<sequence length="114" mass="12556">MVICLEKFPSQSTLPKQPQLVKVRVLEESQTGGLTTQKLSNACSNHSVCFPFFLNLVFTNLLKLGEGLALASQSHVNVYLCTSNSWNQIAKGNTFLFPSSVTTIVPTLTHICFH</sequence>
<reference evidence="1" key="1">
    <citation type="thesis" date="2020" institute="ProQuest LLC" country="789 East Eisenhower Parkway, Ann Arbor, MI, USA">
        <title>Comparative Genomics and Chromosome Evolution.</title>
        <authorList>
            <person name="Mudd A.B."/>
        </authorList>
    </citation>
    <scope>NUCLEOTIDE SEQUENCE</scope>
    <source>
        <strain evidence="1">1538</strain>
        <tissue evidence="1">Blood</tissue>
    </source>
</reference>
<dbReference type="AlphaFoldDB" id="A0AAV2ZYP9"/>
<organism evidence="1 2">
    <name type="scientific">Pyxicephalus adspersus</name>
    <name type="common">African bullfrog</name>
    <dbReference type="NCBI Taxonomy" id="30357"/>
    <lineage>
        <taxon>Eukaryota</taxon>
        <taxon>Metazoa</taxon>
        <taxon>Chordata</taxon>
        <taxon>Craniata</taxon>
        <taxon>Vertebrata</taxon>
        <taxon>Euteleostomi</taxon>
        <taxon>Amphibia</taxon>
        <taxon>Batrachia</taxon>
        <taxon>Anura</taxon>
        <taxon>Neobatrachia</taxon>
        <taxon>Ranoidea</taxon>
        <taxon>Pyxicephalidae</taxon>
        <taxon>Pyxicephalinae</taxon>
        <taxon>Pyxicephalus</taxon>
    </lineage>
</organism>
<evidence type="ECO:0000313" key="1">
    <source>
        <dbReference type="EMBL" id="DBA15098.1"/>
    </source>
</evidence>
<comment type="caution">
    <text evidence="1">The sequence shown here is derived from an EMBL/GenBank/DDBJ whole genome shotgun (WGS) entry which is preliminary data.</text>
</comment>
<dbReference type="Proteomes" id="UP001181693">
    <property type="component" value="Unassembled WGS sequence"/>
</dbReference>
<protein>
    <submittedName>
        <fullName evidence="1">Uncharacterized protein</fullName>
    </submittedName>
</protein>
<evidence type="ECO:0000313" key="2">
    <source>
        <dbReference type="Proteomes" id="UP001181693"/>
    </source>
</evidence>
<gene>
    <name evidence="1" type="ORF">GDO54_004355</name>
</gene>
<keyword evidence="2" id="KW-1185">Reference proteome</keyword>
<proteinExistence type="predicted"/>